<dbReference type="EMBL" id="CM056813">
    <property type="protein sequence ID" value="KAJ8641347.1"/>
    <property type="molecule type" value="Genomic_DNA"/>
</dbReference>
<reference evidence="1 2" key="1">
    <citation type="journal article" date="2022" name="Hortic Res">
        <title>A haplotype resolved chromosomal level avocado genome allows analysis of novel avocado genes.</title>
        <authorList>
            <person name="Nath O."/>
            <person name="Fletcher S.J."/>
            <person name="Hayward A."/>
            <person name="Shaw L.M."/>
            <person name="Masouleh A.K."/>
            <person name="Furtado A."/>
            <person name="Henry R.J."/>
            <person name="Mitter N."/>
        </authorList>
    </citation>
    <scope>NUCLEOTIDE SEQUENCE [LARGE SCALE GENOMIC DNA]</scope>
    <source>
        <strain evidence="2">cv. Hass</strain>
    </source>
</reference>
<protein>
    <submittedName>
        <fullName evidence="1">Uncharacterized protein</fullName>
    </submittedName>
</protein>
<dbReference type="Proteomes" id="UP001234297">
    <property type="component" value="Chromosome 5"/>
</dbReference>
<proteinExistence type="predicted"/>
<keyword evidence="2" id="KW-1185">Reference proteome</keyword>
<gene>
    <name evidence="1" type="ORF">MRB53_018041</name>
</gene>
<organism evidence="1 2">
    <name type="scientific">Persea americana</name>
    <name type="common">Avocado</name>
    <dbReference type="NCBI Taxonomy" id="3435"/>
    <lineage>
        <taxon>Eukaryota</taxon>
        <taxon>Viridiplantae</taxon>
        <taxon>Streptophyta</taxon>
        <taxon>Embryophyta</taxon>
        <taxon>Tracheophyta</taxon>
        <taxon>Spermatophyta</taxon>
        <taxon>Magnoliopsida</taxon>
        <taxon>Magnoliidae</taxon>
        <taxon>Laurales</taxon>
        <taxon>Lauraceae</taxon>
        <taxon>Persea</taxon>
    </lineage>
</organism>
<sequence length="371" mass="42907">MEDFEGDCSLSLSSLICLEDESCFDDEEGSKKELSFSLNAPVPMENDDEYIKMLVSKEMNLEIKDNRCEQDCPNDRWLKCSRFSAVQWMLKMRTFFGFHVQTVSLSVTYLDQFLSRRAINEKGRSWAIWLLSIACLSLSAKMHESEVPSLLDYRVEEYEFERKVIQKMELLVLDTLEWKMCLVTPFVYLNYFISKFTNEAGVKASQSEAVELILATMEVVNVLSYRPSVIAAAAVLATSNQRLTMKLIEFKIGEMSSFGPLNTEHVFSCYNLMMELEERRLTLLTNEISPDLQLTETSSMDVLASIHNTLFRKITNAWKILSKDMPVSFTANQIMFETFNLVFFSLRTWYLYFLSRNVIGFMLCLYCGESN</sequence>
<accession>A0ACC2M6S8</accession>
<comment type="caution">
    <text evidence="1">The sequence shown here is derived from an EMBL/GenBank/DDBJ whole genome shotgun (WGS) entry which is preliminary data.</text>
</comment>
<evidence type="ECO:0000313" key="1">
    <source>
        <dbReference type="EMBL" id="KAJ8641347.1"/>
    </source>
</evidence>
<name>A0ACC2M6S8_PERAE</name>
<evidence type="ECO:0000313" key="2">
    <source>
        <dbReference type="Proteomes" id="UP001234297"/>
    </source>
</evidence>